<dbReference type="EMBL" id="LT559118">
    <property type="protein sequence ID" value="SBO90566.1"/>
    <property type="molecule type" value="Genomic_DNA"/>
</dbReference>
<protein>
    <submittedName>
        <fullName evidence="1">Uncharacterized protein</fullName>
    </submittedName>
</protein>
<accession>A0A1M4DVH2</accession>
<reference evidence="1" key="1">
    <citation type="submission" date="2016-04" db="EMBL/GenBank/DDBJ databases">
        <authorList>
            <person name="Evans L.H."/>
            <person name="Alamgir A."/>
            <person name="Owens N."/>
            <person name="Weber N.D."/>
            <person name="Virtaneva K."/>
            <person name="Barbian K."/>
            <person name="Babar A."/>
            <person name="Rosenke K."/>
        </authorList>
    </citation>
    <scope>NUCLEOTIDE SEQUENCE</scope>
    <source>
        <strain evidence="1">Nono1</strain>
    </source>
</reference>
<name>A0A1M4DVH2_9ACTN</name>
<organism evidence="1">
    <name type="scientific">Nonomuraea gerenzanensis</name>
    <dbReference type="NCBI Taxonomy" id="93944"/>
    <lineage>
        <taxon>Bacteria</taxon>
        <taxon>Bacillati</taxon>
        <taxon>Actinomycetota</taxon>
        <taxon>Actinomycetes</taxon>
        <taxon>Streptosporangiales</taxon>
        <taxon>Streptosporangiaceae</taxon>
        <taxon>Nonomuraea</taxon>
    </lineage>
</organism>
<dbReference type="AlphaFoldDB" id="A0A1M4DVH2"/>
<gene>
    <name evidence="1" type="ORF">BN4615_P80</name>
</gene>
<sequence length="58" mass="6091">MDWPYDTLDLLADGKVSKAVDGLLGDQVEKFRKTGPKVRDAVALMEAIAGASGGELGN</sequence>
<evidence type="ECO:0000313" key="1">
    <source>
        <dbReference type="EMBL" id="SBO90566.1"/>
    </source>
</evidence>
<proteinExistence type="predicted"/>